<evidence type="ECO:0000259" key="24">
    <source>
        <dbReference type="SMART" id="SM00483"/>
    </source>
</evidence>
<evidence type="ECO:0000256" key="10">
    <source>
        <dbReference type="ARBA" id="ARBA00022705"/>
    </source>
</evidence>
<evidence type="ECO:0000313" key="26">
    <source>
        <dbReference type="Proteomes" id="UP000230956"/>
    </source>
</evidence>
<dbReference type="InterPro" id="IPR010996">
    <property type="entry name" value="HHH_MUS81"/>
</dbReference>
<keyword evidence="11" id="KW-0227">DNA damage</keyword>
<dbReference type="EC" id="4.2.99.18" evidence="4"/>
<comment type="caution">
    <text evidence="25">The sequence shown here is derived from an EMBL/GenBank/DDBJ whole genome shotgun (WGS) entry which is preliminary data.</text>
</comment>
<organism evidence="25 26">
    <name type="scientific">Candidatus Aquicultor secundus</name>
    <dbReference type="NCBI Taxonomy" id="1973895"/>
    <lineage>
        <taxon>Bacteria</taxon>
        <taxon>Bacillati</taxon>
        <taxon>Actinomycetota</taxon>
        <taxon>Candidatus Aquicultoria</taxon>
        <taxon>Candidatus Aquicultorales</taxon>
        <taxon>Candidatus Aquicultoraceae</taxon>
        <taxon>Candidatus Aquicultor</taxon>
    </lineage>
</organism>
<feature type="domain" description="Helix-hairpin-helix DNA-binding motif class 1" evidence="22">
    <location>
        <begin position="64"/>
        <end position="83"/>
    </location>
</feature>
<dbReference type="NCBIfam" id="NF006375">
    <property type="entry name" value="PRK08609.1"/>
    <property type="match status" value="1"/>
</dbReference>
<accession>A0A2M7T5P5</accession>
<evidence type="ECO:0000256" key="11">
    <source>
        <dbReference type="ARBA" id="ARBA00022763"/>
    </source>
</evidence>
<dbReference type="SMART" id="SM00278">
    <property type="entry name" value="HhH1"/>
    <property type="match status" value="3"/>
</dbReference>
<name>A0A2M7T5P5_9ACTN</name>
<dbReference type="RefSeq" id="WP_286678917.1">
    <property type="nucleotide sequence ID" value="NZ_MNXI01000115.1"/>
</dbReference>
<dbReference type="InterPro" id="IPR047967">
    <property type="entry name" value="PolX_PHP"/>
</dbReference>
<dbReference type="GO" id="GO:0003677">
    <property type="term" value="F:DNA binding"/>
    <property type="evidence" value="ECO:0007669"/>
    <property type="project" value="InterPro"/>
</dbReference>
<keyword evidence="8" id="KW-0808">Transferase</keyword>
<gene>
    <name evidence="25" type="ORF">COY37_09980</name>
</gene>
<evidence type="ECO:0000256" key="15">
    <source>
        <dbReference type="ARBA" id="ARBA00023204"/>
    </source>
</evidence>
<proteinExistence type="predicted"/>
<evidence type="ECO:0000259" key="23">
    <source>
        <dbReference type="SMART" id="SM00481"/>
    </source>
</evidence>
<evidence type="ECO:0000313" key="25">
    <source>
        <dbReference type="EMBL" id="PIZ35651.1"/>
    </source>
</evidence>
<dbReference type="InterPro" id="IPR003583">
    <property type="entry name" value="Hlx-hairpin-Hlx_DNA-bd_motif"/>
</dbReference>
<protein>
    <recommendedName>
        <fullName evidence="5">DNA polymerase beta</fullName>
        <ecNumber evidence="3">2.7.7.7</ecNumber>
        <ecNumber evidence="4">4.2.99.18</ecNumber>
    </recommendedName>
    <alternativeName>
        <fullName evidence="16">5'-deoxyribose-phosphate lyase</fullName>
    </alternativeName>
    <alternativeName>
        <fullName evidence="17">AP lyase</fullName>
    </alternativeName>
</protein>
<dbReference type="Gene3D" id="1.10.150.20">
    <property type="entry name" value="5' to 3' exonuclease, C-terminal subdomain"/>
    <property type="match status" value="1"/>
</dbReference>
<keyword evidence="10" id="KW-0235">DNA replication</keyword>
<keyword evidence="14" id="KW-0915">Sodium</keyword>
<comment type="catalytic activity">
    <reaction evidence="18">
        <text>2'-deoxyribonucleotide-(2'-deoxyribose 5'-phosphate)-2'-deoxyribonucleotide-DNA = a 3'-end 2'-deoxyribonucleotide-(2,3-dehydro-2,3-deoxyribose 5'-phosphate)-DNA + a 5'-end 5'-phospho-2'-deoxyribonucleoside-DNA + H(+)</text>
        <dbReference type="Rhea" id="RHEA:66592"/>
        <dbReference type="Rhea" id="RHEA-COMP:13180"/>
        <dbReference type="Rhea" id="RHEA-COMP:16897"/>
        <dbReference type="Rhea" id="RHEA-COMP:17067"/>
        <dbReference type="ChEBI" id="CHEBI:15378"/>
        <dbReference type="ChEBI" id="CHEBI:136412"/>
        <dbReference type="ChEBI" id="CHEBI:157695"/>
        <dbReference type="ChEBI" id="CHEBI:167181"/>
        <dbReference type="EC" id="4.2.99.18"/>
    </reaction>
</comment>
<keyword evidence="9" id="KW-0548">Nucleotidyltransferase</keyword>
<dbReference type="Gene3D" id="3.30.460.10">
    <property type="entry name" value="Beta Polymerase, domain 2"/>
    <property type="match status" value="1"/>
</dbReference>
<dbReference type="SMART" id="SM00483">
    <property type="entry name" value="POLXc"/>
    <property type="match status" value="1"/>
</dbReference>
<dbReference type="Pfam" id="PF02811">
    <property type="entry name" value="PHP"/>
    <property type="match status" value="1"/>
</dbReference>
<dbReference type="EMBL" id="PFNG01000231">
    <property type="protein sequence ID" value="PIZ35651.1"/>
    <property type="molecule type" value="Genomic_DNA"/>
</dbReference>
<evidence type="ECO:0000256" key="9">
    <source>
        <dbReference type="ARBA" id="ARBA00022695"/>
    </source>
</evidence>
<dbReference type="Gene3D" id="3.30.210.10">
    <property type="entry name" value="DNA polymerase, thumb domain"/>
    <property type="match status" value="1"/>
</dbReference>
<comment type="catalytic activity">
    <reaction evidence="19">
        <text>a 5'-end 2'-deoxyribose-2'-deoxyribonucleotide-DNA = (2E,4S)-4-hydroxypenten-2-al-5-phosphate + a 5'-end 5'-phospho-2'-deoxyribonucleoside-DNA + H(+)</text>
        <dbReference type="Rhea" id="RHEA:76255"/>
        <dbReference type="Rhea" id="RHEA-COMP:13180"/>
        <dbReference type="Rhea" id="RHEA-COMP:18657"/>
        <dbReference type="ChEBI" id="CHEBI:15378"/>
        <dbReference type="ChEBI" id="CHEBI:136412"/>
        <dbReference type="ChEBI" id="CHEBI:195194"/>
        <dbReference type="ChEBI" id="CHEBI:195195"/>
    </reaction>
</comment>
<dbReference type="PRINTS" id="PR00870">
    <property type="entry name" value="DNAPOLXBETA"/>
</dbReference>
<evidence type="ECO:0000256" key="8">
    <source>
        <dbReference type="ARBA" id="ARBA00022679"/>
    </source>
</evidence>
<comment type="subcellular location">
    <subcellularLocation>
        <location evidence="2">Cytoplasm</location>
    </subcellularLocation>
</comment>
<feature type="domain" description="Polymerase/histidinol phosphatase N-terminal" evidence="23">
    <location>
        <begin position="352"/>
        <end position="431"/>
    </location>
</feature>
<keyword evidence="15" id="KW-0234">DNA repair</keyword>
<feature type="domain" description="Helix-hairpin-helix DNA-binding motif class 1" evidence="22">
    <location>
        <begin position="139"/>
        <end position="158"/>
    </location>
</feature>
<dbReference type="InterPro" id="IPR050243">
    <property type="entry name" value="PHP_phosphatase"/>
</dbReference>
<dbReference type="PIRSF" id="PIRSF005047">
    <property type="entry name" value="UCP005047_YshC"/>
    <property type="match status" value="1"/>
</dbReference>
<dbReference type="InterPro" id="IPR029398">
    <property type="entry name" value="PolB_thumb"/>
</dbReference>
<dbReference type="Gene3D" id="1.10.150.110">
    <property type="entry name" value="DNA polymerase beta, N-terminal domain-like"/>
    <property type="match status" value="1"/>
</dbReference>
<sequence>MEQKAQGQGEPTNERAAEILDEIGDMLDILDESTFRVRAYHKAAASVRSLTRPIADIYREGGVKALDEIPGVGSHTALRLEELIATGRLPYYEELREKIPESVTELMVIPGIGPKKAKKIYETLGISTLDELMSAITEHKVEHIPGFGRKTEENILRGIRQYEKMHERILLSQAYPIAHEIVDSLRRQPFVDRANTAGSLRRMKETVGDIDLLASSEQPLKVMEYFTTIPQVAYILATGETKSSIIVKNGLQVDLRVVAPNEYGAALQYFTGSKPHNIHLRDIAKKRGLKINEYGVFESDTDRRLGGRTEEEVYGTLDMETPPPAIREDKGEIEAAMRRSLPRLIRHEDIKGDFHIHTNWSDGINDIETMVEMARSLGYAFVTISDHAEKLRIAGGLTKEELQEQLEAIAGLNEKYDDIEILTGMETNIDNDGEVDFGPEVLRKLDVVIGSIHGGFRQSKEQLTRRMVRAIENPYINIIAHPTGRILGQRPPYDIDLHEVFKAAAATGTFLELNAYPNRLDLKDDHLREARDAYGCKFAIDTDAHVAGNMLYMEYGVVTAQRGWLTKEDVLNTYEVPEIRRMLRLKR</sequence>
<evidence type="ECO:0000259" key="22">
    <source>
        <dbReference type="SMART" id="SM00278"/>
    </source>
</evidence>
<dbReference type="CDD" id="cd07436">
    <property type="entry name" value="PHP_PolX"/>
    <property type="match status" value="1"/>
</dbReference>
<dbReference type="Pfam" id="PF14716">
    <property type="entry name" value="HHH_8"/>
    <property type="match status" value="1"/>
</dbReference>
<reference evidence="26" key="1">
    <citation type="submission" date="2017-09" db="EMBL/GenBank/DDBJ databases">
        <title>Depth-based differentiation of microbial function through sediment-hosted aquifers and enrichment of novel symbionts in the deep terrestrial subsurface.</title>
        <authorList>
            <person name="Probst A.J."/>
            <person name="Ladd B."/>
            <person name="Jarett J.K."/>
            <person name="Geller-Mcgrath D.E."/>
            <person name="Sieber C.M.K."/>
            <person name="Emerson J.B."/>
            <person name="Anantharaman K."/>
            <person name="Thomas B.C."/>
            <person name="Malmstrom R."/>
            <person name="Stieglmeier M."/>
            <person name="Klingl A."/>
            <person name="Woyke T."/>
            <person name="Ryan C.M."/>
            <person name="Banfield J.F."/>
        </authorList>
    </citation>
    <scope>NUCLEOTIDE SEQUENCE [LARGE SCALE GENOMIC DNA]</scope>
</reference>
<dbReference type="SUPFAM" id="SSF47802">
    <property type="entry name" value="DNA polymerase beta, N-terminal domain-like"/>
    <property type="match status" value="1"/>
</dbReference>
<dbReference type="SUPFAM" id="SSF89550">
    <property type="entry name" value="PHP domain-like"/>
    <property type="match status" value="1"/>
</dbReference>
<dbReference type="Proteomes" id="UP000230956">
    <property type="component" value="Unassembled WGS sequence"/>
</dbReference>
<dbReference type="EC" id="2.7.7.7" evidence="3"/>
<dbReference type="CDD" id="cd00141">
    <property type="entry name" value="NT_POLXc"/>
    <property type="match status" value="1"/>
</dbReference>
<dbReference type="InterPro" id="IPR022311">
    <property type="entry name" value="PolX-like"/>
</dbReference>
<dbReference type="InterPro" id="IPR010994">
    <property type="entry name" value="RuvA_2-like"/>
</dbReference>
<dbReference type="InterPro" id="IPR002008">
    <property type="entry name" value="DNA_pol_X_beta-like"/>
</dbReference>
<feature type="domain" description="DNA-directed DNA polymerase X" evidence="24">
    <location>
        <begin position="11"/>
        <end position="328"/>
    </location>
</feature>
<dbReference type="GO" id="GO:0006281">
    <property type="term" value="P:DNA repair"/>
    <property type="evidence" value="ECO:0007669"/>
    <property type="project" value="UniProtKB-KW"/>
</dbReference>
<dbReference type="SUPFAM" id="SSF81301">
    <property type="entry name" value="Nucleotidyltransferase"/>
    <property type="match status" value="1"/>
</dbReference>
<dbReference type="FunFam" id="3.20.20.140:FF:000047">
    <property type="entry name" value="PHP domain-containing protein"/>
    <property type="match status" value="1"/>
</dbReference>
<evidence type="ECO:0000256" key="21">
    <source>
        <dbReference type="ARBA" id="ARBA00049244"/>
    </source>
</evidence>
<evidence type="ECO:0000256" key="18">
    <source>
        <dbReference type="ARBA" id="ARBA00044632"/>
    </source>
</evidence>
<evidence type="ECO:0000256" key="13">
    <source>
        <dbReference type="ARBA" id="ARBA00022932"/>
    </source>
</evidence>
<dbReference type="GO" id="GO:0003887">
    <property type="term" value="F:DNA-directed DNA polymerase activity"/>
    <property type="evidence" value="ECO:0007669"/>
    <property type="project" value="UniProtKB-KW"/>
</dbReference>
<evidence type="ECO:0000256" key="2">
    <source>
        <dbReference type="ARBA" id="ARBA00004496"/>
    </source>
</evidence>
<evidence type="ECO:0000256" key="1">
    <source>
        <dbReference type="ARBA" id="ARBA00001946"/>
    </source>
</evidence>
<evidence type="ECO:0000256" key="5">
    <source>
        <dbReference type="ARBA" id="ARBA00020020"/>
    </source>
</evidence>
<evidence type="ECO:0000256" key="12">
    <source>
        <dbReference type="ARBA" id="ARBA00022843"/>
    </source>
</evidence>
<dbReference type="PANTHER" id="PTHR36928">
    <property type="entry name" value="PHOSPHATASE YCDX-RELATED"/>
    <property type="match status" value="1"/>
</dbReference>
<evidence type="ECO:0000256" key="6">
    <source>
        <dbReference type="ARBA" id="ARBA00022481"/>
    </source>
</evidence>
<dbReference type="Pfam" id="PF14791">
    <property type="entry name" value="DNA_pol_B_thumb"/>
    <property type="match status" value="1"/>
</dbReference>
<dbReference type="AlphaFoldDB" id="A0A2M7T5P5"/>
<comment type="cofactor">
    <cofactor evidence="1">
        <name>Mg(2+)</name>
        <dbReference type="ChEBI" id="CHEBI:18420"/>
    </cofactor>
</comment>
<evidence type="ECO:0000256" key="20">
    <source>
        <dbReference type="ARBA" id="ARBA00045548"/>
    </source>
</evidence>
<dbReference type="InterPro" id="IPR037160">
    <property type="entry name" value="DNA_Pol_thumb_sf"/>
</dbReference>
<dbReference type="GO" id="GO:0140078">
    <property type="term" value="F:class I DNA-(apurinic or apyrimidinic site) endonuclease activity"/>
    <property type="evidence" value="ECO:0007669"/>
    <property type="project" value="UniProtKB-EC"/>
</dbReference>
<evidence type="ECO:0000256" key="14">
    <source>
        <dbReference type="ARBA" id="ARBA00023053"/>
    </source>
</evidence>
<keyword evidence="13" id="KW-0239">DNA-directed DNA polymerase</keyword>
<dbReference type="Pfam" id="PF14520">
    <property type="entry name" value="HHH_5"/>
    <property type="match status" value="1"/>
</dbReference>
<keyword evidence="12" id="KW-0832">Ubl conjugation</keyword>
<evidence type="ECO:0000256" key="19">
    <source>
        <dbReference type="ARBA" id="ARBA00044678"/>
    </source>
</evidence>
<dbReference type="InterPro" id="IPR016195">
    <property type="entry name" value="Pol/histidinol_Pase-like"/>
</dbReference>
<dbReference type="InterPro" id="IPR027421">
    <property type="entry name" value="DNA_pol_lamdba_lyase_dom_sf"/>
</dbReference>
<feature type="domain" description="Helix-hairpin-helix DNA-binding motif class 1" evidence="22">
    <location>
        <begin position="104"/>
        <end position="123"/>
    </location>
</feature>
<dbReference type="SUPFAM" id="SSF47781">
    <property type="entry name" value="RuvA domain 2-like"/>
    <property type="match status" value="1"/>
</dbReference>
<dbReference type="SMART" id="SM00481">
    <property type="entry name" value="POLIIIAc"/>
    <property type="match status" value="1"/>
</dbReference>
<keyword evidence="6" id="KW-0488">Methylation</keyword>
<dbReference type="Gene3D" id="3.20.20.140">
    <property type="entry name" value="Metal-dependent hydrolases"/>
    <property type="match status" value="1"/>
</dbReference>
<dbReference type="GO" id="GO:0008270">
    <property type="term" value="F:zinc ion binding"/>
    <property type="evidence" value="ECO:0007669"/>
    <property type="project" value="TreeGrafter"/>
</dbReference>
<evidence type="ECO:0000256" key="7">
    <source>
        <dbReference type="ARBA" id="ARBA00022634"/>
    </source>
</evidence>
<dbReference type="InterPro" id="IPR003141">
    <property type="entry name" value="Pol/His_phosphatase_N"/>
</dbReference>
<evidence type="ECO:0000256" key="4">
    <source>
        <dbReference type="ARBA" id="ARBA00012720"/>
    </source>
</evidence>
<dbReference type="InterPro" id="IPR043519">
    <property type="entry name" value="NT_sf"/>
</dbReference>
<dbReference type="GO" id="GO:0005829">
    <property type="term" value="C:cytosol"/>
    <property type="evidence" value="ECO:0007669"/>
    <property type="project" value="TreeGrafter"/>
</dbReference>
<evidence type="ECO:0000256" key="16">
    <source>
        <dbReference type="ARBA" id="ARBA00035717"/>
    </source>
</evidence>
<comment type="catalytic activity">
    <reaction evidence="21">
        <text>DNA(n) + a 2'-deoxyribonucleoside 5'-triphosphate = DNA(n+1) + diphosphate</text>
        <dbReference type="Rhea" id="RHEA:22508"/>
        <dbReference type="Rhea" id="RHEA-COMP:17339"/>
        <dbReference type="Rhea" id="RHEA-COMP:17340"/>
        <dbReference type="ChEBI" id="CHEBI:33019"/>
        <dbReference type="ChEBI" id="CHEBI:61560"/>
        <dbReference type="ChEBI" id="CHEBI:173112"/>
        <dbReference type="EC" id="2.7.7.7"/>
    </reaction>
</comment>
<evidence type="ECO:0000256" key="17">
    <source>
        <dbReference type="ARBA" id="ARBA00035726"/>
    </source>
</evidence>
<comment type="function">
    <text evidence="20">Repair polymerase that plays a key role in base-excision repair. During this process, the damaged base is excised by specific DNA glycosylases, the DNA backbone is nicked at the abasic site by an apurinic/apyrimidic (AP) endonuclease, and POLB removes 5'-deoxyribose-phosphate from the preincised AP site acting as a 5'-deoxyribose-phosphate lyase (5'-dRP lyase); through its DNA polymerase activity, it adds one nucleotide to the 3' end of the arising single-nucleotide gap. Conducts 'gap-filling' DNA synthesis in a stepwise distributive fashion rather than in a processive fashion as for other DNA polymerases. It is also able to cleave sugar-phosphate bonds 3' to an intact AP site, acting as an AP lyase.</text>
</comment>
<dbReference type="PANTHER" id="PTHR36928:SF1">
    <property type="entry name" value="PHOSPHATASE YCDX-RELATED"/>
    <property type="match status" value="1"/>
</dbReference>
<keyword evidence="7" id="KW-0237">DNA synthesis</keyword>
<dbReference type="InterPro" id="IPR002054">
    <property type="entry name" value="DNA-dir_DNA_pol_X"/>
</dbReference>
<evidence type="ECO:0000256" key="3">
    <source>
        <dbReference type="ARBA" id="ARBA00012417"/>
    </source>
</evidence>
<dbReference type="InterPro" id="IPR004013">
    <property type="entry name" value="PHP_dom"/>
</dbReference>
<dbReference type="GO" id="GO:0042578">
    <property type="term" value="F:phosphoric ester hydrolase activity"/>
    <property type="evidence" value="ECO:0007669"/>
    <property type="project" value="TreeGrafter"/>
</dbReference>